<sequence length="222" mass="22946">MASTTATNTTSCGHALLKGLGSKLHACTSRLRNHRPFFPASGTASSVLLLALAVLVCGSTALSRVVVFFLPLVISTSICCAAVYLLATSEGGAAKEVVLLCGDRAEVGLMEVYGDANASAYGDGRDVQAGCFLHRSPPGVGGVGGGWTKSGVDEDGNEVVFAGRVAVGGGVQEGAAPLEEELLALQVDRLAEGVWDRYFGGGSSRWNYVTDDGSQEIEQHHT</sequence>
<proteinExistence type="predicted"/>
<keyword evidence="2" id="KW-1185">Reference proteome</keyword>
<reference evidence="1" key="2">
    <citation type="submission" date="2025-09" db="UniProtKB">
        <authorList>
            <consortium name="EnsemblPlants"/>
        </authorList>
    </citation>
    <scope>IDENTIFICATION</scope>
</reference>
<accession>A0ACD5VHN4</accession>
<dbReference type="Proteomes" id="UP001732700">
    <property type="component" value="Chromosome 3A"/>
</dbReference>
<reference evidence="1" key="1">
    <citation type="submission" date="2021-05" db="EMBL/GenBank/DDBJ databases">
        <authorList>
            <person name="Scholz U."/>
            <person name="Mascher M."/>
            <person name="Fiebig A."/>
        </authorList>
    </citation>
    <scope>NUCLEOTIDE SEQUENCE [LARGE SCALE GENOMIC DNA]</scope>
</reference>
<evidence type="ECO:0000313" key="1">
    <source>
        <dbReference type="EnsemblPlants" id="AVESA.00010b.r2.3AG0424320.1.CDS.1"/>
    </source>
</evidence>
<evidence type="ECO:0000313" key="2">
    <source>
        <dbReference type="Proteomes" id="UP001732700"/>
    </source>
</evidence>
<protein>
    <submittedName>
        <fullName evidence="1">Uncharacterized protein</fullName>
    </submittedName>
</protein>
<name>A0ACD5VHN4_AVESA</name>
<organism evidence="1 2">
    <name type="scientific">Avena sativa</name>
    <name type="common">Oat</name>
    <dbReference type="NCBI Taxonomy" id="4498"/>
    <lineage>
        <taxon>Eukaryota</taxon>
        <taxon>Viridiplantae</taxon>
        <taxon>Streptophyta</taxon>
        <taxon>Embryophyta</taxon>
        <taxon>Tracheophyta</taxon>
        <taxon>Spermatophyta</taxon>
        <taxon>Magnoliopsida</taxon>
        <taxon>Liliopsida</taxon>
        <taxon>Poales</taxon>
        <taxon>Poaceae</taxon>
        <taxon>BOP clade</taxon>
        <taxon>Pooideae</taxon>
        <taxon>Poodae</taxon>
        <taxon>Poeae</taxon>
        <taxon>Poeae Chloroplast Group 1 (Aveneae type)</taxon>
        <taxon>Aveninae</taxon>
        <taxon>Avena</taxon>
    </lineage>
</organism>
<dbReference type="EnsemblPlants" id="AVESA.00010b.r2.3AG0424320.1">
    <property type="protein sequence ID" value="AVESA.00010b.r2.3AG0424320.1.CDS.1"/>
    <property type="gene ID" value="AVESA.00010b.r2.3AG0424320"/>
</dbReference>